<sequence length="53" mass="6162">MPGGKCWKNFLNKVFESNEWLIPFRAVKRQQECGGSDRSRNGIEKFSMTLLAR</sequence>
<evidence type="ECO:0000313" key="1">
    <source>
        <dbReference type="EMBL" id="APF19417.1"/>
    </source>
</evidence>
<name>A0A1J1CAW9_CALAY</name>
<proteinExistence type="predicted"/>
<dbReference type="Proteomes" id="UP000183868">
    <property type="component" value="Chromosome"/>
</dbReference>
<dbReference type="KEGG" id="caby:Cabys_2669"/>
<dbReference type="AlphaFoldDB" id="A0A1J1CAW9"/>
<reference evidence="1 2" key="1">
    <citation type="submission" date="2016-11" db="EMBL/GenBank/DDBJ databases">
        <title>Genomic analysis of Caldithrix abyssi and proposal of a novel bacterial phylum Caldithrichaeota.</title>
        <authorList>
            <person name="Kublanov I."/>
            <person name="Sigalova O."/>
            <person name="Gavrilov S."/>
            <person name="Lebedinsky A."/>
            <person name="Ivanova N."/>
            <person name="Daum C."/>
            <person name="Reddy T."/>
            <person name="Klenk H.P."/>
            <person name="Goker M."/>
            <person name="Reva O."/>
            <person name="Miroshnichenko M."/>
            <person name="Kyprides N."/>
            <person name="Woyke T."/>
            <person name="Gelfand M."/>
        </authorList>
    </citation>
    <scope>NUCLEOTIDE SEQUENCE [LARGE SCALE GENOMIC DNA]</scope>
    <source>
        <strain evidence="1 2">LF13</strain>
    </source>
</reference>
<dbReference type="EMBL" id="CP018099">
    <property type="protein sequence ID" value="APF19417.1"/>
    <property type="molecule type" value="Genomic_DNA"/>
</dbReference>
<accession>A0A1J1CAW9</accession>
<gene>
    <name evidence="1" type="ORF">Cabys_2669</name>
</gene>
<evidence type="ECO:0000313" key="2">
    <source>
        <dbReference type="Proteomes" id="UP000183868"/>
    </source>
</evidence>
<organism evidence="1 2">
    <name type="scientific">Caldithrix abyssi DSM 13497</name>
    <dbReference type="NCBI Taxonomy" id="880073"/>
    <lineage>
        <taxon>Bacteria</taxon>
        <taxon>Pseudomonadati</taxon>
        <taxon>Calditrichota</taxon>
        <taxon>Calditrichia</taxon>
        <taxon>Calditrichales</taxon>
        <taxon>Calditrichaceae</taxon>
        <taxon>Caldithrix</taxon>
    </lineage>
</organism>
<protein>
    <submittedName>
        <fullName evidence="1">Uncharacterized protein</fullName>
    </submittedName>
</protein>